<dbReference type="PANTHER" id="PTHR10915:SF7">
    <property type="entry name" value="SYNDECAN-3"/>
    <property type="match status" value="1"/>
</dbReference>
<gene>
    <name evidence="13" type="primary">SDC3</name>
</gene>
<evidence type="ECO:0000256" key="2">
    <source>
        <dbReference type="ARBA" id="ARBA00005343"/>
    </source>
</evidence>
<evidence type="ECO:0000313" key="13">
    <source>
        <dbReference type="Ensembl" id="ENSSHAP00000032102.1"/>
    </source>
</evidence>
<proteinExistence type="inferred from homology"/>
<dbReference type="GeneTree" id="ENSGT00940000160209"/>
<dbReference type="InterPro" id="IPR027789">
    <property type="entry name" value="Syndecan/Neurexin_dom"/>
</dbReference>
<dbReference type="AlphaFoldDB" id="A0A7N4P3L1"/>
<evidence type="ECO:0000256" key="11">
    <source>
        <dbReference type="SAM" id="Phobius"/>
    </source>
</evidence>
<dbReference type="InterPro" id="IPR003585">
    <property type="entry name" value="Neurexin-like"/>
</dbReference>
<evidence type="ECO:0000256" key="6">
    <source>
        <dbReference type="ARBA" id="ARBA00023136"/>
    </source>
</evidence>
<keyword evidence="3 9" id="KW-0812">Transmembrane</keyword>
<keyword evidence="4 9" id="KW-0654">Proteoglycan</keyword>
<comment type="similarity">
    <text evidence="2 9">Belongs to the syndecan proteoglycan family.</text>
</comment>
<feature type="region of interest" description="Disordered" evidence="10">
    <location>
        <begin position="247"/>
        <end position="267"/>
    </location>
</feature>
<evidence type="ECO:0000256" key="10">
    <source>
        <dbReference type="SAM" id="MobiDB-lite"/>
    </source>
</evidence>
<name>A0A7N4P3L1_SARHA</name>
<dbReference type="PROSITE" id="PS00964">
    <property type="entry name" value="SYNDECAN"/>
    <property type="match status" value="1"/>
</dbReference>
<feature type="compositionally biased region" description="Basic and acidic residues" evidence="10">
    <location>
        <begin position="421"/>
        <end position="430"/>
    </location>
</feature>
<dbReference type="GO" id="GO:0009986">
    <property type="term" value="C:cell surface"/>
    <property type="evidence" value="ECO:0007669"/>
    <property type="project" value="TreeGrafter"/>
</dbReference>
<dbReference type="GO" id="GO:0016020">
    <property type="term" value="C:membrane"/>
    <property type="evidence" value="ECO:0007669"/>
    <property type="project" value="UniProtKB-SubCell"/>
</dbReference>
<evidence type="ECO:0000256" key="1">
    <source>
        <dbReference type="ARBA" id="ARBA00004479"/>
    </source>
</evidence>
<dbReference type="GO" id="GO:0016477">
    <property type="term" value="P:cell migration"/>
    <property type="evidence" value="ECO:0007669"/>
    <property type="project" value="TreeGrafter"/>
</dbReference>
<reference evidence="13" key="2">
    <citation type="submission" date="2025-08" db="UniProtKB">
        <authorList>
            <consortium name="Ensembl"/>
        </authorList>
    </citation>
    <scope>IDENTIFICATION</scope>
</reference>
<comment type="subcellular location">
    <subcellularLocation>
        <location evidence="1 9">Membrane</location>
        <topology evidence="1 9">Single-pass type I membrane protein</topology>
    </subcellularLocation>
</comment>
<dbReference type="Pfam" id="PF01034">
    <property type="entry name" value="Syndecan"/>
    <property type="match status" value="1"/>
</dbReference>
<reference evidence="13 14" key="1">
    <citation type="journal article" date="2011" name="Proc. Natl. Acad. Sci. U.S.A.">
        <title>Genetic diversity and population structure of the endangered marsupial Sarcophilus harrisii (Tasmanian devil).</title>
        <authorList>
            <person name="Miller W."/>
            <person name="Hayes V.M."/>
            <person name="Ratan A."/>
            <person name="Petersen D.C."/>
            <person name="Wittekindt N.E."/>
            <person name="Miller J."/>
            <person name="Walenz B."/>
            <person name="Knight J."/>
            <person name="Qi J."/>
            <person name="Zhao F."/>
            <person name="Wang Q."/>
            <person name="Bedoya-Reina O.C."/>
            <person name="Katiyar N."/>
            <person name="Tomsho L.P."/>
            <person name="Kasson L.M."/>
            <person name="Hardie R.A."/>
            <person name="Woodbridge P."/>
            <person name="Tindall E.A."/>
            <person name="Bertelsen M.F."/>
            <person name="Dixon D."/>
            <person name="Pyecroft S."/>
            <person name="Helgen K.M."/>
            <person name="Lesk A.M."/>
            <person name="Pringle T.H."/>
            <person name="Patterson N."/>
            <person name="Zhang Y."/>
            <person name="Kreiss A."/>
            <person name="Woods G.M."/>
            <person name="Jones M.E."/>
            <person name="Schuster S.C."/>
        </authorList>
    </citation>
    <scope>NUCLEOTIDE SEQUENCE [LARGE SCALE GENOMIC DNA]</scope>
</reference>
<dbReference type="InterPro" id="IPR001050">
    <property type="entry name" value="Syndecan"/>
</dbReference>
<feature type="domain" description="Neurexin/syndecan/glycophorin C" evidence="12">
    <location>
        <begin position="396"/>
        <end position="414"/>
    </location>
</feature>
<feature type="transmembrane region" description="Helical" evidence="11">
    <location>
        <begin position="373"/>
        <end position="397"/>
    </location>
</feature>
<feature type="compositionally biased region" description="Polar residues" evidence="10">
    <location>
        <begin position="1"/>
        <end position="11"/>
    </location>
</feature>
<evidence type="ECO:0000256" key="7">
    <source>
        <dbReference type="ARBA" id="ARBA00023180"/>
    </source>
</evidence>
<keyword evidence="6 11" id="KW-0472">Membrane</keyword>
<protein>
    <recommendedName>
        <fullName evidence="9">Syndecan</fullName>
    </recommendedName>
</protein>
<evidence type="ECO:0000256" key="4">
    <source>
        <dbReference type="ARBA" id="ARBA00022974"/>
    </source>
</evidence>
<feature type="compositionally biased region" description="Basic and acidic residues" evidence="10">
    <location>
        <begin position="23"/>
        <end position="33"/>
    </location>
</feature>
<evidence type="ECO:0000256" key="9">
    <source>
        <dbReference type="RuleBase" id="RU000649"/>
    </source>
</evidence>
<organism evidence="13 14">
    <name type="scientific">Sarcophilus harrisii</name>
    <name type="common">Tasmanian devil</name>
    <name type="synonym">Sarcophilus laniarius</name>
    <dbReference type="NCBI Taxonomy" id="9305"/>
    <lineage>
        <taxon>Eukaryota</taxon>
        <taxon>Metazoa</taxon>
        <taxon>Chordata</taxon>
        <taxon>Craniata</taxon>
        <taxon>Vertebrata</taxon>
        <taxon>Euteleostomi</taxon>
        <taxon>Mammalia</taxon>
        <taxon>Metatheria</taxon>
        <taxon>Dasyuromorphia</taxon>
        <taxon>Dasyuridae</taxon>
        <taxon>Sarcophilus</taxon>
    </lineage>
</organism>
<keyword evidence="5 11" id="KW-1133">Transmembrane helix</keyword>
<dbReference type="PANTHER" id="PTHR10915">
    <property type="entry name" value="SYNDECAN"/>
    <property type="match status" value="1"/>
</dbReference>
<feature type="region of interest" description="Disordered" evidence="10">
    <location>
        <begin position="407"/>
        <end position="430"/>
    </location>
</feature>
<keyword evidence="8 9" id="KW-0357">Heparan sulfate</keyword>
<evidence type="ECO:0000313" key="14">
    <source>
        <dbReference type="Proteomes" id="UP000007648"/>
    </source>
</evidence>
<comment type="function">
    <text evidence="9">Cell surface proteoglycan.</text>
</comment>
<dbReference type="Ensembl" id="ENSSHAT00000030597.1">
    <property type="protein sequence ID" value="ENSSHAP00000032102.1"/>
    <property type="gene ID" value="ENSSHAG00000028518.1"/>
</dbReference>
<evidence type="ECO:0000256" key="3">
    <source>
        <dbReference type="ARBA" id="ARBA00022692"/>
    </source>
</evidence>
<evidence type="ECO:0000256" key="5">
    <source>
        <dbReference type="ARBA" id="ARBA00022989"/>
    </source>
</evidence>
<sequence length="430" mass="44878">MRKGRQMTSSRLAVERRKKAQRWRSENFERPVDLEGSGDDDSFPDDELDDHYSGSGSGYFEQESGIEKAVRISTNVAVALSTTPAVLPTSAIQPMGTPFEMQPSESPTPKPATAVLAVTKVSLVPTAAATTATVATAMEAVTTVAPAVATEAPAVATEAPAVATVPVATTNIVPTTASIPTYPPSTVSVPVSHTTALPKLPPPPPATVAATAQATAQATAPATLTLSTVASDLDTEASTPKLVVTATPSTLPKPEASQPPGGFEKSTVALGSDALVPTEVPQTPTPETPLATNREVEAEVPFPSGDSEPPEEGITQPELDNEVVAVGEKTTTTSAGIRPKDDQSGPDLFDNTIDLGNSAAQLPQKNILERKEVLVAVIVGGVVGALFAAFLVTLLIYRMKKKDEGSYTLEEPKQASVTYQKPDKQEEFYA</sequence>
<dbReference type="SMART" id="SM00294">
    <property type="entry name" value="4.1m"/>
    <property type="match status" value="1"/>
</dbReference>
<dbReference type="InterPro" id="IPR030479">
    <property type="entry name" value="Syndecan_CS"/>
</dbReference>
<feature type="compositionally biased region" description="Acidic residues" evidence="10">
    <location>
        <begin position="36"/>
        <end position="49"/>
    </location>
</feature>
<reference evidence="13" key="3">
    <citation type="submission" date="2025-09" db="UniProtKB">
        <authorList>
            <consortium name="Ensembl"/>
        </authorList>
    </citation>
    <scope>IDENTIFICATION</scope>
</reference>
<evidence type="ECO:0000256" key="8">
    <source>
        <dbReference type="ARBA" id="ARBA00023207"/>
    </source>
</evidence>
<feature type="region of interest" description="Disordered" evidence="10">
    <location>
        <begin position="1"/>
        <end position="60"/>
    </location>
</feature>
<keyword evidence="7 9" id="KW-0325">Glycoprotein</keyword>
<dbReference type="Proteomes" id="UP000007648">
    <property type="component" value="Unassembled WGS sequence"/>
</dbReference>
<evidence type="ECO:0000259" key="12">
    <source>
        <dbReference type="SMART" id="SM00294"/>
    </source>
</evidence>
<accession>A0A7N4P3L1</accession>
<keyword evidence="14" id="KW-1185">Reference proteome</keyword>